<dbReference type="InterPro" id="IPR027417">
    <property type="entry name" value="P-loop_NTPase"/>
</dbReference>
<dbReference type="InterPro" id="IPR005225">
    <property type="entry name" value="Small_GTP-bd"/>
</dbReference>
<keyword evidence="9 10" id="KW-0131">Cell cycle</keyword>
<dbReference type="Proteomes" id="UP001200430">
    <property type="component" value="Unassembled WGS sequence"/>
</dbReference>
<evidence type="ECO:0000256" key="3">
    <source>
        <dbReference type="ARBA" id="ARBA00022618"/>
    </source>
</evidence>
<evidence type="ECO:0000256" key="5">
    <source>
        <dbReference type="ARBA" id="ARBA00022741"/>
    </source>
</evidence>
<sequence>MFRWRAELVRTAFEARQFPEPKFPEVALAGRSNVGKSSLLNALIDQKIAHISSKPGKTRSINFFEVSSGGNPFTLVDLPGYGFASRSKKEQDQWRKLIERYVSSRQNLSLVIHLVDFRHGLLKNDVELQDWISALGVPMLTVFTKVDKIARGKRKGELHKYIKSGLKSVDVPILTSTEGKLGVEELRTFISAYLEEWNRYVDS</sequence>
<protein>
    <recommendedName>
        <fullName evidence="10">Probable GTP-binding protein EngB</fullName>
    </recommendedName>
</protein>
<evidence type="ECO:0000256" key="6">
    <source>
        <dbReference type="ARBA" id="ARBA00022842"/>
    </source>
</evidence>
<comment type="cofactor">
    <cofactor evidence="1">
        <name>Mg(2+)</name>
        <dbReference type="ChEBI" id="CHEBI:18420"/>
    </cofactor>
</comment>
<name>A0ABS9ELK7_9BACT</name>
<dbReference type="PANTHER" id="PTHR11649:SF13">
    <property type="entry name" value="ENGB-TYPE G DOMAIN-CONTAINING PROTEIN"/>
    <property type="match status" value="1"/>
</dbReference>
<dbReference type="NCBIfam" id="TIGR00231">
    <property type="entry name" value="small_GTP"/>
    <property type="match status" value="1"/>
</dbReference>
<dbReference type="PANTHER" id="PTHR11649">
    <property type="entry name" value="MSS1/TRME-RELATED GTP-BINDING PROTEIN"/>
    <property type="match status" value="1"/>
</dbReference>
<accession>A0ABS9ELK7</accession>
<dbReference type="Pfam" id="PF01926">
    <property type="entry name" value="MMR_HSR1"/>
    <property type="match status" value="1"/>
</dbReference>
<organism evidence="12 13">
    <name type="scientific">Dethiosulfovibrio marinus</name>
    <dbReference type="NCBI Taxonomy" id="133532"/>
    <lineage>
        <taxon>Bacteria</taxon>
        <taxon>Thermotogati</taxon>
        <taxon>Synergistota</taxon>
        <taxon>Synergistia</taxon>
        <taxon>Synergistales</taxon>
        <taxon>Dethiosulfovibrionaceae</taxon>
        <taxon>Dethiosulfovibrio</taxon>
    </lineage>
</organism>
<dbReference type="InterPro" id="IPR030393">
    <property type="entry name" value="G_ENGB_dom"/>
</dbReference>
<dbReference type="NCBIfam" id="TIGR03598">
    <property type="entry name" value="GTPase_YsxC"/>
    <property type="match status" value="1"/>
</dbReference>
<keyword evidence="4" id="KW-0479">Metal-binding</keyword>
<comment type="caution">
    <text evidence="12">The sequence shown here is derived from an EMBL/GenBank/DDBJ whole genome shotgun (WGS) entry which is preliminary data.</text>
</comment>
<dbReference type="Gene3D" id="3.40.50.300">
    <property type="entry name" value="P-loop containing nucleotide triphosphate hydrolases"/>
    <property type="match status" value="1"/>
</dbReference>
<comment type="function">
    <text evidence="10">Necessary for normal cell division and for the maintenance of normal septation.</text>
</comment>
<keyword evidence="3 10" id="KW-0132">Cell division</keyword>
<dbReference type="EMBL" id="JAKGUD010000003">
    <property type="protein sequence ID" value="MCF4142087.1"/>
    <property type="molecule type" value="Genomic_DNA"/>
</dbReference>
<evidence type="ECO:0000256" key="10">
    <source>
        <dbReference type="HAMAP-Rule" id="MF_00321"/>
    </source>
</evidence>
<dbReference type="SUPFAM" id="SSF52540">
    <property type="entry name" value="P-loop containing nucleoside triphosphate hydrolases"/>
    <property type="match status" value="1"/>
</dbReference>
<keyword evidence="6" id="KW-0460">Magnesium</keyword>
<proteinExistence type="inferred from homology"/>
<keyword evidence="13" id="KW-1185">Reference proteome</keyword>
<evidence type="ECO:0000256" key="2">
    <source>
        <dbReference type="ARBA" id="ARBA00009638"/>
    </source>
</evidence>
<evidence type="ECO:0000256" key="7">
    <source>
        <dbReference type="ARBA" id="ARBA00023134"/>
    </source>
</evidence>
<dbReference type="PROSITE" id="PS51706">
    <property type="entry name" value="G_ENGB"/>
    <property type="match status" value="1"/>
</dbReference>
<dbReference type="CDD" id="cd01876">
    <property type="entry name" value="YihA_EngB"/>
    <property type="match status" value="1"/>
</dbReference>
<dbReference type="InterPro" id="IPR006073">
    <property type="entry name" value="GTP-bd"/>
</dbReference>
<evidence type="ECO:0000256" key="1">
    <source>
        <dbReference type="ARBA" id="ARBA00001946"/>
    </source>
</evidence>
<keyword evidence="5 10" id="KW-0547">Nucleotide-binding</keyword>
<keyword evidence="7 10" id="KW-0342">GTP-binding</keyword>
<evidence type="ECO:0000256" key="9">
    <source>
        <dbReference type="ARBA" id="ARBA00023306"/>
    </source>
</evidence>
<evidence type="ECO:0000256" key="4">
    <source>
        <dbReference type="ARBA" id="ARBA00022723"/>
    </source>
</evidence>
<dbReference type="HAMAP" id="MF_00321">
    <property type="entry name" value="GTPase_EngB"/>
    <property type="match status" value="1"/>
</dbReference>
<dbReference type="RefSeq" id="WP_236098839.1">
    <property type="nucleotide sequence ID" value="NZ_JAKGUD010000003.1"/>
</dbReference>
<evidence type="ECO:0000259" key="11">
    <source>
        <dbReference type="PROSITE" id="PS51706"/>
    </source>
</evidence>
<keyword evidence="8 10" id="KW-0717">Septation</keyword>
<comment type="similarity">
    <text evidence="2 10">Belongs to the TRAFAC class TrmE-Era-EngA-EngB-Septin-like GTPase superfamily. EngB GTPase family.</text>
</comment>
<feature type="domain" description="EngB-type G" evidence="11">
    <location>
        <begin position="22"/>
        <end position="196"/>
    </location>
</feature>
<evidence type="ECO:0000313" key="12">
    <source>
        <dbReference type="EMBL" id="MCF4142087.1"/>
    </source>
</evidence>
<evidence type="ECO:0000313" key="13">
    <source>
        <dbReference type="Proteomes" id="UP001200430"/>
    </source>
</evidence>
<dbReference type="InterPro" id="IPR019987">
    <property type="entry name" value="GTP-bd_ribosome_bio_YsxC"/>
</dbReference>
<evidence type="ECO:0000256" key="8">
    <source>
        <dbReference type="ARBA" id="ARBA00023210"/>
    </source>
</evidence>
<gene>
    <name evidence="12" type="primary">yihA</name>
    <name evidence="10" type="synonym">engB</name>
    <name evidence="12" type="ORF">L2W38_04600</name>
</gene>
<reference evidence="12 13" key="1">
    <citation type="submission" date="2022-01" db="EMBL/GenBank/DDBJ databases">
        <title>Dethiosulfovibrio faecalis sp. nov., a novel proteolytic, non-sulfur-reducing bacterium isolated from a marine aquaculture solid waste bioreactor.</title>
        <authorList>
            <person name="Grabowski S."/>
            <person name="Apolinario E."/>
            <person name="Schneider N."/>
            <person name="Marshall C.W."/>
            <person name="Sowers K.R."/>
        </authorList>
    </citation>
    <scope>NUCLEOTIDE SEQUENCE [LARGE SCALE GENOMIC DNA]</scope>
    <source>
        <strain evidence="12 13">DSM 12537</strain>
    </source>
</reference>